<dbReference type="AlphaFoldDB" id="A0A917DML9"/>
<dbReference type="GO" id="GO:0016787">
    <property type="term" value="F:hydrolase activity"/>
    <property type="evidence" value="ECO:0007669"/>
    <property type="project" value="UniProtKB-KW"/>
</dbReference>
<dbReference type="Pfam" id="PF03747">
    <property type="entry name" value="ADP_ribosyl_GH"/>
    <property type="match status" value="1"/>
</dbReference>
<name>A0A917DML9_9BACL</name>
<feature type="binding site" evidence="3">
    <location>
        <position position="55"/>
    </location>
    <ligand>
        <name>Mg(2+)</name>
        <dbReference type="ChEBI" id="CHEBI:18420"/>
        <label>1</label>
    </ligand>
</feature>
<keyword evidence="5" id="KW-1185">Reference proteome</keyword>
<reference evidence="4" key="2">
    <citation type="submission" date="2020-09" db="EMBL/GenBank/DDBJ databases">
        <authorList>
            <person name="Sun Q."/>
            <person name="Zhou Y."/>
        </authorList>
    </citation>
    <scope>NUCLEOTIDE SEQUENCE</scope>
    <source>
        <strain evidence="4">CGMCC 1.15178</strain>
    </source>
</reference>
<evidence type="ECO:0000256" key="3">
    <source>
        <dbReference type="PIRSR" id="PIRSR605502-1"/>
    </source>
</evidence>
<evidence type="ECO:0000313" key="4">
    <source>
        <dbReference type="EMBL" id="GGD49001.1"/>
    </source>
</evidence>
<keyword evidence="3" id="KW-0479">Metal-binding</keyword>
<dbReference type="GO" id="GO:0046872">
    <property type="term" value="F:metal ion binding"/>
    <property type="evidence" value="ECO:0007669"/>
    <property type="project" value="UniProtKB-KW"/>
</dbReference>
<reference evidence="4" key="1">
    <citation type="journal article" date="2014" name="Int. J. Syst. Evol. Microbiol.">
        <title>Complete genome sequence of Corynebacterium casei LMG S-19264T (=DSM 44701T), isolated from a smear-ripened cheese.</title>
        <authorList>
            <consortium name="US DOE Joint Genome Institute (JGI-PGF)"/>
            <person name="Walter F."/>
            <person name="Albersmeier A."/>
            <person name="Kalinowski J."/>
            <person name="Ruckert C."/>
        </authorList>
    </citation>
    <scope>NUCLEOTIDE SEQUENCE</scope>
    <source>
        <strain evidence="4">CGMCC 1.15178</strain>
    </source>
</reference>
<dbReference type="InterPro" id="IPR036705">
    <property type="entry name" value="Ribosyl_crysJ1_sf"/>
</dbReference>
<comment type="similarity">
    <text evidence="1">Belongs to the ADP-ribosylglycohydrolase family.</text>
</comment>
<keyword evidence="2" id="KW-0378">Hydrolase</keyword>
<comment type="caution">
    <text evidence="4">The sequence shown here is derived from an EMBL/GenBank/DDBJ whole genome shotgun (WGS) entry which is preliminary data.</text>
</comment>
<dbReference type="PANTHER" id="PTHR16222">
    <property type="entry name" value="ADP-RIBOSYLGLYCOHYDROLASE"/>
    <property type="match status" value="1"/>
</dbReference>
<dbReference type="Gene3D" id="1.10.4080.10">
    <property type="entry name" value="ADP-ribosylation/Crystallin J1"/>
    <property type="match status" value="1"/>
</dbReference>
<evidence type="ECO:0008006" key="6">
    <source>
        <dbReference type="Google" id="ProtNLM"/>
    </source>
</evidence>
<dbReference type="PANTHER" id="PTHR16222:SF24">
    <property type="entry name" value="ADP-RIBOSYLHYDROLASE ARH3"/>
    <property type="match status" value="1"/>
</dbReference>
<evidence type="ECO:0000313" key="5">
    <source>
        <dbReference type="Proteomes" id="UP000612456"/>
    </source>
</evidence>
<dbReference type="InterPro" id="IPR005502">
    <property type="entry name" value="Ribosyl_crysJ1"/>
</dbReference>
<comment type="cofactor">
    <cofactor evidence="3">
        <name>Mg(2+)</name>
        <dbReference type="ChEBI" id="CHEBI:18420"/>
    </cofactor>
    <text evidence="3">Binds 2 magnesium ions per subunit.</text>
</comment>
<feature type="binding site" evidence="3">
    <location>
        <position position="267"/>
    </location>
    <ligand>
        <name>Mg(2+)</name>
        <dbReference type="ChEBI" id="CHEBI:18420"/>
        <label>1</label>
    </ligand>
</feature>
<evidence type="ECO:0000256" key="2">
    <source>
        <dbReference type="ARBA" id="ARBA00022801"/>
    </source>
</evidence>
<gene>
    <name evidence="4" type="ORF">GCM10010911_03160</name>
</gene>
<proteinExistence type="inferred from homology"/>
<feature type="binding site" evidence="3">
    <location>
        <position position="54"/>
    </location>
    <ligand>
        <name>Mg(2+)</name>
        <dbReference type="ChEBI" id="CHEBI:18420"/>
        <label>1</label>
    </ligand>
</feature>
<feature type="binding site" evidence="3">
    <location>
        <position position="266"/>
    </location>
    <ligand>
        <name>Mg(2+)</name>
        <dbReference type="ChEBI" id="CHEBI:18420"/>
        <label>1</label>
    </ligand>
</feature>
<organism evidence="4 5">
    <name type="scientific">Paenibacillus nasutitermitis</name>
    <dbReference type="NCBI Taxonomy" id="1652958"/>
    <lineage>
        <taxon>Bacteria</taxon>
        <taxon>Bacillati</taxon>
        <taxon>Bacillota</taxon>
        <taxon>Bacilli</taxon>
        <taxon>Bacillales</taxon>
        <taxon>Paenibacillaceae</taxon>
        <taxon>Paenibacillus</taxon>
    </lineage>
</organism>
<accession>A0A917DML9</accession>
<protein>
    <recommendedName>
        <fullName evidence="6">ADP-ribosylglycohydrolase</fullName>
    </recommendedName>
</protein>
<dbReference type="Proteomes" id="UP000612456">
    <property type="component" value="Unassembled WGS sequence"/>
</dbReference>
<dbReference type="SUPFAM" id="SSF101478">
    <property type="entry name" value="ADP-ribosylglycohydrolase"/>
    <property type="match status" value="1"/>
</dbReference>
<dbReference type="EMBL" id="BMHP01000001">
    <property type="protein sequence ID" value="GGD49001.1"/>
    <property type="molecule type" value="Genomic_DNA"/>
</dbReference>
<feature type="binding site" evidence="3">
    <location>
        <position position="53"/>
    </location>
    <ligand>
        <name>Mg(2+)</name>
        <dbReference type="ChEBI" id="CHEBI:18420"/>
        <label>1</label>
    </ligand>
</feature>
<feature type="binding site" evidence="3">
    <location>
        <position position="264"/>
    </location>
    <ligand>
        <name>Mg(2+)</name>
        <dbReference type="ChEBI" id="CHEBI:18420"/>
        <label>1</label>
    </ligand>
</feature>
<evidence type="ECO:0000256" key="1">
    <source>
        <dbReference type="ARBA" id="ARBA00010702"/>
    </source>
</evidence>
<dbReference type="InterPro" id="IPR050792">
    <property type="entry name" value="ADP-ribosylglycohydrolase"/>
</dbReference>
<sequence length="316" mass="34449">MDMGKVIDGIIGLCVGDALGVPVEFQSRAVLEQKPLTDMIGYGSHRQPAGTWSDDTSLTLCLMDSIADCGGLDLRDLADKFRKWCWNADWTPHGDVFDIGIATREAIMRLDDRSLPPEQAGGAGEFSNGNGSLMRILPLAFYLKGRSFEDRVLAVTQVSSLTHRHLISVIACVIYVETAISLLNGNVMEDSLNSAKQSVVRHFSGSPQLAAFDRILKEDLKQLERAEIQSTGYVVHTLEASLWCLLHAGSYEEAVLQSINLGEDTDTTGAVTGGLAGLIYGLSGIRSNWTGQLARYDEIVGLCHRFEETIGKITDK</sequence>
<keyword evidence="3" id="KW-0460">Magnesium</keyword>